<keyword evidence="3" id="KW-1185">Reference proteome</keyword>
<name>A0A5F8GDR6_MONDO</name>
<dbReference type="PANTHER" id="PTHR11362:SF82">
    <property type="entry name" value="PHOSPHATIDYLETHANOLAMINE-BINDING PROTEIN 4"/>
    <property type="match status" value="1"/>
</dbReference>
<evidence type="ECO:0008006" key="4">
    <source>
        <dbReference type="Google" id="ProtNLM"/>
    </source>
</evidence>
<feature type="region of interest" description="Disordered" evidence="1">
    <location>
        <begin position="92"/>
        <end position="121"/>
    </location>
</feature>
<dbReference type="InterPro" id="IPR008914">
    <property type="entry name" value="PEBP"/>
</dbReference>
<protein>
    <recommendedName>
        <fullName evidence="4">Phosphatidylethanolamine binding protein 4</fullName>
    </recommendedName>
</protein>
<organism evidence="2 3">
    <name type="scientific">Monodelphis domestica</name>
    <name type="common">Gray short-tailed opossum</name>
    <dbReference type="NCBI Taxonomy" id="13616"/>
    <lineage>
        <taxon>Eukaryota</taxon>
        <taxon>Metazoa</taxon>
        <taxon>Chordata</taxon>
        <taxon>Craniata</taxon>
        <taxon>Vertebrata</taxon>
        <taxon>Euteleostomi</taxon>
        <taxon>Mammalia</taxon>
        <taxon>Metatheria</taxon>
        <taxon>Didelphimorphia</taxon>
        <taxon>Didelphidae</taxon>
        <taxon>Monodelphis</taxon>
    </lineage>
</organism>
<evidence type="ECO:0000256" key="1">
    <source>
        <dbReference type="SAM" id="MobiDB-lite"/>
    </source>
</evidence>
<reference evidence="2" key="3">
    <citation type="submission" date="2025-09" db="UniProtKB">
        <authorList>
            <consortium name="Ensembl"/>
        </authorList>
    </citation>
    <scope>IDENTIFICATION</scope>
</reference>
<dbReference type="GeneTree" id="ENSGT01030000237754"/>
<dbReference type="Pfam" id="PF01161">
    <property type="entry name" value="PBP"/>
    <property type="match status" value="1"/>
</dbReference>
<dbReference type="InterPro" id="IPR035810">
    <property type="entry name" value="PEBP_euk"/>
</dbReference>
<accession>A0A5F8GDR6</accession>
<reference evidence="2 3" key="1">
    <citation type="journal article" date="2007" name="Nature">
        <title>Genome of the marsupial Monodelphis domestica reveals innovation in non-coding sequences.</title>
        <authorList>
            <person name="Mikkelsen T.S."/>
            <person name="Wakefield M.J."/>
            <person name="Aken B."/>
            <person name="Amemiya C.T."/>
            <person name="Chang J.L."/>
            <person name="Duke S."/>
            <person name="Garber M."/>
            <person name="Gentles A.J."/>
            <person name="Goodstadt L."/>
            <person name="Heger A."/>
            <person name="Jurka J."/>
            <person name="Kamal M."/>
            <person name="Mauceli E."/>
            <person name="Searle S.M."/>
            <person name="Sharpe T."/>
            <person name="Baker M.L."/>
            <person name="Batzer M.A."/>
            <person name="Benos P.V."/>
            <person name="Belov K."/>
            <person name="Clamp M."/>
            <person name="Cook A."/>
            <person name="Cuff J."/>
            <person name="Das R."/>
            <person name="Davidow L."/>
            <person name="Deakin J.E."/>
            <person name="Fazzari M.J."/>
            <person name="Glass J.L."/>
            <person name="Grabherr M."/>
            <person name="Greally J.M."/>
            <person name="Gu W."/>
            <person name="Hore T.A."/>
            <person name="Huttley G.A."/>
            <person name="Kleber M."/>
            <person name="Jirtle R.L."/>
            <person name="Koina E."/>
            <person name="Lee J.T."/>
            <person name="Mahony S."/>
            <person name="Marra M.A."/>
            <person name="Miller R.D."/>
            <person name="Nicholls R.D."/>
            <person name="Oda M."/>
            <person name="Papenfuss A.T."/>
            <person name="Parra Z.E."/>
            <person name="Pollock D.D."/>
            <person name="Ray D.A."/>
            <person name="Schein J.E."/>
            <person name="Speed T.P."/>
            <person name="Thompson K."/>
            <person name="VandeBerg J.L."/>
            <person name="Wade C.M."/>
            <person name="Walker J.A."/>
            <person name="Waters P.D."/>
            <person name="Webber C."/>
            <person name="Weidman J.R."/>
            <person name="Xie X."/>
            <person name="Zody M.C."/>
            <person name="Baldwin J."/>
            <person name="Abdouelleil A."/>
            <person name="Abdulkadir J."/>
            <person name="Abebe A."/>
            <person name="Abera B."/>
            <person name="Abreu J."/>
            <person name="Acer S.C."/>
            <person name="Aftuck L."/>
            <person name="Alexander A."/>
            <person name="An P."/>
            <person name="Anderson E."/>
            <person name="Anderson S."/>
            <person name="Arachi H."/>
            <person name="Azer M."/>
            <person name="Bachantsang P."/>
            <person name="Barry A."/>
            <person name="Bayul T."/>
            <person name="Berlin A."/>
            <person name="Bessette D."/>
            <person name="Bloom T."/>
            <person name="Bloom T."/>
            <person name="Boguslavskiy L."/>
            <person name="Bonnet C."/>
            <person name="Boukhgalter B."/>
            <person name="Bourzgui I."/>
            <person name="Brown A."/>
            <person name="Cahill P."/>
            <person name="Channer S."/>
            <person name="Cheshatsang Y."/>
            <person name="Chuda L."/>
            <person name="Citroen M."/>
            <person name="Collymore A."/>
            <person name="Cooke P."/>
            <person name="Costello M."/>
            <person name="D'Aco K."/>
            <person name="Daza R."/>
            <person name="De Haan G."/>
            <person name="DeGray S."/>
            <person name="DeMaso C."/>
            <person name="Dhargay N."/>
            <person name="Dooley K."/>
            <person name="Dooley E."/>
            <person name="Doricent M."/>
            <person name="Dorje P."/>
            <person name="Dorjee K."/>
            <person name="Dupes A."/>
            <person name="Elong R."/>
            <person name="Falk J."/>
            <person name="Farina A."/>
            <person name="Faro S."/>
            <person name="Ferguson D."/>
            <person name="Fisher S."/>
            <person name="Foley C.D."/>
            <person name="Franke A."/>
            <person name="Friedrich D."/>
            <person name="Gadbois L."/>
            <person name="Gearin G."/>
            <person name="Gearin C.R."/>
            <person name="Giannoukos G."/>
            <person name="Goode T."/>
            <person name="Graham J."/>
            <person name="Grandbois E."/>
            <person name="Grewal S."/>
            <person name="Gyaltsen K."/>
            <person name="Hafez N."/>
            <person name="Hagos B."/>
            <person name="Hall J."/>
            <person name="Henson C."/>
            <person name="Hollinger A."/>
            <person name="Honan T."/>
            <person name="Huard M.D."/>
            <person name="Hughes L."/>
            <person name="Hurhula B."/>
            <person name="Husby M.E."/>
            <person name="Kamat A."/>
            <person name="Kanga B."/>
            <person name="Kashin S."/>
            <person name="Khazanovich D."/>
            <person name="Kisner P."/>
            <person name="Lance K."/>
            <person name="Lara M."/>
            <person name="Lee W."/>
            <person name="Lennon N."/>
            <person name="Letendre F."/>
            <person name="LeVine R."/>
            <person name="Lipovsky A."/>
            <person name="Liu X."/>
            <person name="Liu J."/>
            <person name="Liu S."/>
            <person name="Lokyitsang T."/>
            <person name="Lokyitsang Y."/>
            <person name="Lubonja R."/>
            <person name="Lui A."/>
            <person name="MacDonald P."/>
            <person name="Magnisalis V."/>
            <person name="Maru K."/>
            <person name="Matthews C."/>
            <person name="McCusker W."/>
            <person name="McDonough S."/>
            <person name="Mehta T."/>
            <person name="Meldrim J."/>
            <person name="Meneus L."/>
            <person name="Mihai O."/>
            <person name="Mihalev A."/>
            <person name="Mihova T."/>
            <person name="Mittelman R."/>
            <person name="Mlenga V."/>
            <person name="Montmayeur A."/>
            <person name="Mulrain L."/>
            <person name="Navidi A."/>
            <person name="Naylor J."/>
            <person name="Negash T."/>
            <person name="Nguyen T."/>
            <person name="Nguyen N."/>
            <person name="Nicol R."/>
            <person name="Norbu C."/>
            <person name="Norbu N."/>
            <person name="Novod N."/>
            <person name="O'Neill B."/>
            <person name="Osman S."/>
            <person name="Markiewicz E."/>
            <person name="Oyono O.L."/>
            <person name="Patti C."/>
            <person name="Phunkhang P."/>
            <person name="Pierre F."/>
            <person name="Priest M."/>
            <person name="Raghuraman S."/>
            <person name="Rege F."/>
            <person name="Reyes R."/>
            <person name="Rise C."/>
            <person name="Rogov P."/>
            <person name="Ross K."/>
            <person name="Ryan E."/>
            <person name="Settipalli S."/>
            <person name="Shea T."/>
            <person name="Sherpa N."/>
            <person name="Shi L."/>
            <person name="Shih D."/>
            <person name="Sparrow T."/>
            <person name="Spaulding J."/>
            <person name="Stalker J."/>
            <person name="Stange-Thomann N."/>
            <person name="Stavropoulos S."/>
            <person name="Stone C."/>
            <person name="Strader C."/>
            <person name="Tesfaye S."/>
            <person name="Thomson T."/>
            <person name="Thoulutsang Y."/>
            <person name="Thoulutsang D."/>
            <person name="Topham K."/>
            <person name="Topping I."/>
            <person name="Tsamla T."/>
            <person name="Vassiliev H."/>
            <person name="Vo A."/>
            <person name="Wangchuk T."/>
            <person name="Wangdi T."/>
            <person name="Weiand M."/>
            <person name="Wilkinson J."/>
            <person name="Wilson A."/>
            <person name="Yadav S."/>
            <person name="Young G."/>
            <person name="Yu Q."/>
            <person name="Zembek L."/>
            <person name="Zhong D."/>
            <person name="Zimmer A."/>
            <person name="Zwirko Z."/>
            <person name="Jaffe D.B."/>
            <person name="Alvarez P."/>
            <person name="Brockman W."/>
            <person name="Butler J."/>
            <person name="Chin C."/>
            <person name="Gnerre S."/>
            <person name="MacCallum I."/>
            <person name="Graves J.A."/>
            <person name="Ponting C.P."/>
            <person name="Breen M."/>
            <person name="Samollow P.B."/>
            <person name="Lander E.S."/>
            <person name="Lindblad-Toh K."/>
        </authorList>
    </citation>
    <scope>NUCLEOTIDE SEQUENCE [LARGE SCALE GENOMIC DNA]</scope>
</reference>
<dbReference type="Gene3D" id="3.90.280.10">
    <property type="entry name" value="PEBP-like"/>
    <property type="match status" value="1"/>
</dbReference>
<feature type="region of interest" description="Disordered" evidence="1">
    <location>
        <begin position="18"/>
        <end position="71"/>
    </location>
</feature>
<dbReference type="AlphaFoldDB" id="A0A5F8GDR6"/>
<evidence type="ECO:0000313" key="3">
    <source>
        <dbReference type="Proteomes" id="UP000002280"/>
    </source>
</evidence>
<dbReference type="STRING" id="13616.ENSMODP00000045627"/>
<dbReference type="InParanoid" id="A0A5F8GDR6"/>
<dbReference type="Bgee" id="ENSMODG00000037074">
    <property type="expression patterns" value="Expressed in spermatocyte and 18 other cell types or tissues"/>
</dbReference>
<dbReference type="PANTHER" id="PTHR11362">
    <property type="entry name" value="PHOSPHATIDYLETHANOLAMINE-BINDING PROTEIN"/>
    <property type="match status" value="1"/>
</dbReference>
<dbReference type="InterPro" id="IPR036610">
    <property type="entry name" value="PEBP-like_sf"/>
</dbReference>
<proteinExistence type="predicted"/>
<sequence>MGWLCNLRTWVQIPSVPSQGREDVRFSASQPTLSAGSRPGAALRKKQGGGRASPYGRGAPKSCGLPGSRGEGRAGWMGAPAVKLAVMVGRSQPSVETEGTDLKTGKISGNELTSYHGPTPPPETGFHRYQFILFEESDKGKPVTLTSKENARRDSWSIGSFIKHFHLGPVAASQFMTQNYNDF</sequence>
<evidence type="ECO:0000313" key="2">
    <source>
        <dbReference type="Ensembl" id="ENSMODP00000045627.1"/>
    </source>
</evidence>
<dbReference type="Ensembl" id="ENSMODT00000067297.1">
    <property type="protein sequence ID" value="ENSMODP00000045627.1"/>
    <property type="gene ID" value="ENSMODG00000037074.1"/>
</dbReference>
<dbReference type="SUPFAM" id="SSF49777">
    <property type="entry name" value="PEBP-like"/>
    <property type="match status" value="1"/>
</dbReference>
<dbReference type="Proteomes" id="UP000002280">
    <property type="component" value="Chromosome 1"/>
</dbReference>
<reference evidence="2" key="2">
    <citation type="submission" date="2025-08" db="UniProtKB">
        <authorList>
            <consortium name="Ensembl"/>
        </authorList>
    </citation>
    <scope>IDENTIFICATION</scope>
</reference>